<dbReference type="InterPro" id="IPR002010">
    <property type="entry name" value="T3SS_IM_R"/>
</dbReference>
<evidence type="ECO:0000256" key="5">
    <source>
        <dbReference type="ARBA" id="ARBA00022692"/>
    </source>
</evidence>
<keyword evidence="5 10" id="KW-0812">Transmembrane</keyword>
<dbReference type="STRING" id="906968.Trebr_1139"/>
<organism evidence="11 12">
    <name type="scientific">Treponema brennaborense (strain DSM 12168 / CIP 105900 / DD5/3)</name>
    <dbReference type="NCBI Taxonomy" id="906968"/>
    <lineage>
        <taxon>Bacteria</taxon>
        <taxon>Pseudomonadati</taxon>
        <taxon>Spirochaetota</taxon>
        <taxon>Spirochaetia</taxon>
        <taxon>Spirochaetales</taxon>
        <taxon>Treponemataceae</taxon>
        <taxon>Treponema</taxon>
    </lineage>
</organism>
<dbReference type="EMBL" id="CP002696">
    <property type="protein sequence ID" value="AEE16567.1"/>
    <property type="molecule type" value="Genomic_DNA"/>
</dbReference>
<dbReference type="GO" id="GO:0044780">
    <property type="term" value="P:bacterial-type flagellum assembly"/>
    <property type="evidence" value="ECO:0007669"/>
    <property type="project" value="UniProtKB-UniRule"/>
</dbReference>
<keyword evidence="12" id="KW-1185">Reference proteome</keyword>
<dbReference type="OrthoDB" id="363096at2"/>
<evidence type="ECO:0000256" key="9">
    <source>
        <dbReference type="NCBIfam" id="TIGR01400"/>
    </source>
</evidence>
<dbReference type="Proteomes" id="UP000006546">
    <property type="component" value="Chromosome"/>
</dbReference>
<keyword evidence="8 10" id="KW-0975">Bacterial flagellum</keyword>
<dbReference type="Pfam" id="PF01311">
    <property type="entry name" value="Bac_export_1"/>
    <property type="match status" value="1"/>
</dbReference>
<protein>
    <recommendedName>
        <fullName evidence="3 9">Flagellar biosynthetic protein FliR</fullName>
    </recommendedName>
</protein>
<evidence type="ECO:0000256" key="7">
    <source>
        <dbReference type="ARBA" id="ARBA00023136"/>
    </source>
</evidence>
<dbReference type="InterPro" id="IPR006303">
    <property type="entry name" value="FliR"/>
</dbReference>
<dbReference type="GO" id="GO:0006605">
    <property type="term" value="P:protein targeting"/>
    <property type="evidence" value="ECO:0007669"/>
    <property type="project" value="UniProtKB-UniRule"/>
</dbReference>
<proteinExistence type="inferred from homology"/>
<keyword evidence="6 10" id="KW-1133">Transmembrane helix</keyword>
<dbReference type="PANTHER" id="PTHR30065:SF1">
    <property type="entry name" value="SURFACE PRESENTATION OF ANTIGENS PROTEIN SPAR"/>
    <property type="match status" value="1"/>
</dbReference>
<dbReference type="GO" id="GO:0009425">
    <property type="term" value="C:bacterial-type flagellum basal body"/>
    <property type="evidence" value="ECO:0007669"/>
    <property type="project" value="UniProtKB-SubCell"/>
</dbReference>
<evidence type="ECO:0000256" key="1">
    <source>
        <dbReference type="ARBA" id="ARBA00002578"/>
    </source>
</evidence>
<keyword evidence="11" id="KW-0969">Cilium</keyword>
<keyword evidence="11" id="KW-0282">Flagellum</keyword>
<comment type="subcellular location">
    <subcellularLocation>
        <location evidence="10">Cell membrane</location>
        <topology evidence="10">Multi-pass membrane protein</topology>
    </subcellularLocation>
    <subcellularLocation>
        <location evidence="10">Bacterial flagellum basal body</location>
    </subcellularLocation>
</comment>
<gene>
    <name evidence="11" type="ordered locus">Trebr_1139</name>
</gene>
<feature type="transmembrane region" description="Helical" evidence="10">
    <location>
        <begin position="190"/>
        <end position="212"/>
    </location>
</feature>
<evidence type="ECO:0000256" key="4">
    <source>
        <dbReference type="ARBA" id="ARBA00022475"/>
    </source>
</evidence>
<evidence type="ECO:0000256" key="2">
    <source>
        <dbReference type="ARBA" id="ARBA00009772"/>
    </source>
</evidence>
<keyword evidence="11" id="KW-0966">Cell projection</keyword>
<comment type="function">
    <text evidence="1 10">Role in flagellar biosynthesis.</text>
</comment>
<sequence>MLDQILSAAPRYLLVAVRCFALIMTLPLFSMRGVSRAAKIAVTGYVAFLVLPVSYGAGYEQFIDIYGAFTLEYVLLLIGEGLLGIITGFYISVIFAAFSTAGQFFSFQMGLSAAEAYDSLSQVENPLMGQYLNLIAMLLFLQVKGFQQLFLGGIFRSFQSLNALALVLPETRSAFLNFLLSGLTDLFFDALMISLPMVGTFFLVSVAMGLLSKAAPQMNLLSEGIPLTMLVGFLLLFLLLPSMCDLFVRSFDTAFYKLERLLIDVGTAAGSVPLSGGSL</sequence>
<keyword evidence="4 10" id="KW-1003">Cell membrane</keyword>
<comment type="similarity">
    <text evidence="2 10">Belongs to the FliR/MopE/SpaR family.</text>
</comment>
<evidence type="ECO:0000313" key="11">
    <source>
        <dbReference type="EMBL" id="AEE16567.1"/>
    </source>
</evidence>
<comment type="caution">
    <text evidence="10">Lacks conserved residue(s) required for the propagation of feature annotation.</text>
</comment>
<dbReference type="eggNOG" id="COG1684">
    <property type="taxonomic scope" value="Bacteria"/>
</dbReference>
<reference evidence="12" key="1">
    <citation type="submission" date="2011-04" db="EMBL/GenBank/DDBJ databases">
        <title>The complete genome of Treponema brennaborense DSM 12168.</title>
        <authorList>
            <person name="Lucas S."/>
            <person name="Han J."/>
            <person name="Lapidus A."/>
            <person name="Bruce D."/>
            <person name="Goodwin L."/>
            <person name="Pitluck S."/>
            <person name="Peters L."/>
            <person name="Kyrpides N."/>
            <person name="Mavromatis K."/>
            <person name="Ivanova N."/>
            <person name="Mikhailova N."/>
            <person name="Pagani I."/>
            <person name="Teshima H."/>
            <person name="Detter J.C."/>
            <person name="Tapia R."/>
            <person name="Han C."/>
            <person name="Land M."/>
            <person name="Hauser L."/>
            <person name="Markowitz V."/>
            <person name="Cheng J.-F."/>
            <person name="Hugenholtz P."/>
            <person name="Woyke T."/>
            <person name="Wu D."/>
            <person name="Gronow S."/>
            <person name="Wellnitz S."/>
            <person name="Brambilla E."/>
            <person name="Klenk H.-P."/>
            <person name="Eisen J.A."/>
        </authorList>
    </citation>
    <scope>NUCLEOTIDE SEQUENCE [LARGE SCALE GENOMIC DNA]</scope>
    <source>
        <strain evidence="12">DSM 12168 / CIP 105900 / DD5/3</strain>
    </source>
</reference>
<feature type="transmembrane region" description="Helical" evidence="10">
    <location>
        <begin position="12"/>
        <end position="29"/>
    </location>
</feature>
<dbReference type="HOGENOM" id="CLU_063626_2_0_12"/>
<evidence type="ECO:0000256" key="8">
    <source>
        <dbReference type="ARBA" id="ARBA00023143"/>
    </source>
</evidence>
<accession>F4LKX0</accession>
<name>F4LKX0_TREBD</name>
<evidence type="ECO:0000313" key="12">
    <source>
        <dbReference type="Proteomes" id="UP000006546"/>
    </source>
</evidence>
<dbReference type="PANTHER" id="PTHR30065">
    <property type="entry name" value="FLAGELLAR BIOSYNTHETIC PROTEIN FLIR"/>
    <property type="match status" value="1"/>
</dbReference>
<evidence type="ECO:0000256" key="6">
    <source>
        <dbReference type="ARBA" id="ARBA00022989"/>
    </source>
</evidence>
<dbReference type="KEGG" id="tbe:Trebr_1139"/>
<evidence type="ECO:0000256" key="10">
    <source>
        <dbReference type="RuleBase" id="RU362071"/>
    </source>
</evidence>
<feature type="transmembrane region" description="Helical" evidence="10">
    <location>
        <begin position="41"/>
        <end position="59"/>
    </location>
</feature>
<dbReference type="RefSeq" id="WP_013758274.1">
    <property type="nucleotide sequence ID" value="NC_015500.1"/>
</dbReference>
<dbReference type="AlphaFoldDB" id="F4LKX0"/>
<dbReference type="PRINTS" id="PR00953">
    <property type="entry name" value="TYPE3IMRPROT"/>
</dbReference>
<keyword evidence="7 10" id="KW-0472">Membrane</keyword>
<dbReference type="GO" id="GO:0005886">
    <property type="term" value="C:plasma membrane"/>
    <property type="evidence" value="ECO:0007669"/>
    <property type="project" value="UniProtKB-SubCell"/>
</dbReference>
<evidence type="ECO:0000256" key="3">
    <source>
        <dbReference type="ARBA" id="ARBA00021717"/>
    </source>
</evidence>
<dbReference type="NCBIfam" id="TIGR01400">
    <property type="entry name" value="fliR"/>
    <property type="match status" value="1"/>
</dbReference>
<feature type="transmembrane region" description="Helical" evidence="10">
    <location>
        <begin position="224"/>
        <end position="243"/>
    </location>
</feature>